<protein>
    <submittedName>
        <fullName evidence="3">Uncharacterized protein</fullName>
    </submittedName>
</protein>
<feature type="region of interest" description="Disordered" evidence="1">
    <location>
        <begin position="191"/>
        <end position="212"/>
    </location>
</feature>
<feature type="region of interest" description="Disordered" evidence="1">
    <location>
        <begin position="134"/>
        <end position="176"/>
    </location>
</feature>
<evidence type="ECO:0000313" key="4">
    <source>
        <dbReference type="Proteomes" id="UP001309876"/>
    </source>
</evidence>
<feature type="compositionally biased region" description="Pro residues" evidence="1">
    <location>
        <begin position="233"/>
        <end position="242"/>
    </location>
</feature>
<keyword evidence="2" id="KW-1133">Transmembrane helix</keyword>
<feature type="region of interest" description="Disordered" evidence="1">
    <location>
        <begin position="223"/>
        <end position="242"/>
    </location>
</feature>
<feature type="compositionally biased region" description="Basic and acidic residues" evidence="1">
    <location>
        <begin position="356"/>
        <end position="373"/>
    </location>
</feature>
<evidence type="ECO:0000313" key="3">
    <source>
        <dbReference type="EMBL" id="KAK5085693.1"/>
    </source>
</evidence>
<feature type="region of interest" description="Disordered" evidence="1">
    <location>
        <begin position="329"/>
        <end position="373"/>
    </location>
</feature>
<dbReference type="EMBL" id="JAVRRJ010000004">
    <property type="protein sequence ID" value="KAK5085693.1"/>
    <property type="molecule type" value="Genomic_DNA"/>
</dbReference>
<name>A0AAN7T0J2_9EURO</name>
<evidence type="ECO:0000256" key="1">
    <source>
        <dbReference type="SAM" id="MobiDB-lite"/>
    </source>
</evidence>
<dbReference type="AlphaFoldDB" id="A0AAN7T0J2"/>
<dbReference type="Proteomes" id="UP001309876">
    <property type="component" value="Unassembled WGS sequence"/>
</dbReference>
<gene>
    <name evidence="3" type="ORF">LTR05_004981</name>
</gene>
<accession>A0AAN7T0J2</accession>
<feature type="compositionally biased region" description="Low complexity" evidence="1">
    <location>
        <begin position="139"/>
        <end position="176"/>
    </location>
</feature>
<organism evidence="3 4">
    <name type="scientific">Lithohypha guttulata</name>
    <dbReference type="NCBI Taxonomy" id="1690604"/>
    <lineage>
        <taxon>Eukaryota</taxon>
        <taxon>Fungi</taxon>
        <taxon>Dikarya</taxon>
        <taxon>Ascomycota</taxon>
        <taxon>Pezizomycotina</taxon>
        <taxon>Eurotiomycetes</taxon>
        <taxon>Chaetothyriomycetidae</taxon>
        <taxon>Chaetothyriales</taxon>
        <taxon>Trichomeriaceae</taxon>
        <taxon>Lithohypha</taxon>
    </lineage>
</organism>
<proteinExistence type="predicted"/>
<comment type="caution">
    <text evidence="3">The sequence shown here is derived from an EMBL/GenBank/DDBJ whole genome shotgun (WGS) entry which is preliminary data.</text>
</comment>
<keyword evidence="2" id="KW-0472">Membrane</keyword>
<feature type="transmembrane region" description="Helical" evidence="2">
    <location>
        <begin position="250"/>
        <end position="272"/>
    </location>
</feature>
<keyword evidence="4" id="KW-1185">Reference proteome</keyword>
<evidence type="ECO:0000256" key="2">
    <source>
        <dbReference type="SAM" id="Phobius"/>
    </source>
</evidence>
<feature type="compositionally biased region" description="Gly residues" evidence="1">
    <location>
        <begin position="341"/>
        <end position="355"/>
    </location>
</feature>
<keyword evidence="2" id="KW-0812">Transmembrane</keyword>
<sequence length="373" mass="40303">MSFIWPPEGDFGVIAKLASQEAVNTFDTLIFDWESPFDAVRLILVCLEHGTNIFESNSTQLFNSGPYEIGDVWGISSLDFLGLSDYATYPTSCEIVLKDWEATDDPPDLGFNGTTQYGTIGHLFLVTSNDATSTTYEPTRSTATGIEATTTETSEASTSTTFESSAEPSSTTFSSTSSTAFSTLAVVNTNTTSSANQPTTPPPPSTSFTTPETTMFSASLPITDPLTLSSQPTPSPSPTTPPPLNIPLKIGLGVGISLGSLIFIALIILIFLRRKKSRRRRQCKVEEKDMMIMTPSRATAGLKSELPAYAEKAEEKRLFEVCDGGEGRRDRWELESPRSGGVEGLLLGDGGGGGGRMHELDEGRGEARWYRSR</sequence>
<reference evidence="3 4" key="1">
    <citation type="submission" date="2023-08" db="EMBL/GenBank/DDBJ databases">
        <title>Black Yeasts Isolated from many extreme environments.</title>
        <authorList>
            <person name="Coleine C."/>
            <person name="Stajich J.E."/>
            <person name="Selbmann L."/>
        </authorList>
    </citation>
    <scope>NUCLEOTIDE SEQUENCE [LARGE SCALE GENOMIC DNA]</scope>
    <source>
        <strain evidence="3 4">CCFEE 5910</strain>
    </source>
</reference>